<keyword evidence="2" id="KW-1185">Reference proteome</keyword>
<dbReference type="Proteomes" id="UP000826661">
    <property type="component" value="Chromosome II"/>
</dbReference>
<reference evidence="1 2" key="1">
    <citation type="journal article" date="2021" name="BMC Genomics">
        <title>Telomere-to-telomere genome assembly of asparaginase-producing Trichoderma simmonsii.</title>
        <authorList>
            <person name="Chung D."/>
            <person name="Kwon Y.M."/>
            <person name="Yang Y."/>
        </authorList>
    </citation>
    <scope>NUCLEOTIDE SEQUENCE [LARGE SCALE GENOMIC DNA]</scope>
    <source>
        <strain evidence="1 2">GH-Sj1</strain>
    </source>
</reference>
<protein>
    <submittedName>
        <fullName evidence="1">Uncharacterized protein</fullName>
    </submittedName>
</protein>
<evidence type="ECO:0000313" key="2">
    <source>
        <dbReference type="Proteomes" id="UP000826661"/>
    </source>
</evidence>
<dbReference type="EMBL" id="CP075865">
    <property type="protein sequence ID" value="QYS97754.1"/>
    <property type="molecule type" value="Genomic_DNA"/>
</dbReference>
<proteinExistence type="predicted"/>
<accession>A0A8G0PFW6</accession>
<dbReference type="AlphaFoldDB" id="A0A8G0PFW6"/>
<name>A0A8G0PFW6_9HYPO</name>
<organism evidence="1 2">
    <name type="scientific">Trichoderma simmonsii</name>
    <dbReference type="NCBI Taxonomy" id="1491479"/>
    <lineage>
        <taxon>Eukaryota</taxon>
        <taxon>Fungi</taxon>
        <taxon>Dikarya</taxon>
        <taxon>Ascomycota</taxon>
        <taxon>Pezizomycotina</taxon>
        <taxon>Sordariomycetes</taxon>
        <taxon>Hypocreomycetidae</taxon>
        <taxon>Hypocreales</taxon>
        <taxon>Hypocreaceae</taxon>
        <taxon>Trichoderma</taxon>
    </lineage>
</organism>
<sequence>MIVAAGLKANFGRDSEIAAYTIGVAVVSPISVEDNRQIQTHWTLPSESQQS</sequence>
<evidence type="ECO:0000313" key="1">
    <source>
        <dbReference type="EMBL" id="QYS97754.1"/>
    </source>
</evidence>
<gene>
    <name evidence="1" type="ORF">H0G86_004972</name>
</gene>